<evidence type="ECO:0000313" key="3">
    <source>
        <dbReference type="Proteomes" id="UP000006755"/>
    </source>
</evidence>
<gene>
    <name evidence="2" type="ORF">B3C1_17452</name>
</gene>
<keyword evidence="1" id="KW-0812">Transmembrane</keyword>
<dbReference type="Proteomes" id="UP000006755">
    <property type="component" value="Unassembled WGS sequence"/>
</dbReference>
<organism evidence="2 3">
    <name type="scientific">Gallaecimonas xiamenensis 3-C-1</name>
    <dbReference type="NCBI Taxonomy" id="745411"/>
    <lineage>
        <taxon>Bacteria</taxon>
        <taxon>Pseudomonadati</taxon>
        <taxon>Pseudomonadota</taxon>
        <taxon>Gammaproteobacteria</taxon>
        <taxon>Enterobacterales</taxon>
        <taxon>Gallaecimonadaceae</taxon>
        <taxon>Gallaecimonas</taxon>
    </lineage>
</organism>
<dbReference type="EMBL" id="AMRI01000033">
    <property type="protein sequence ID" value="EKE68105.1"/>
    <property type="molecule type" value="Genomic_DNA"/>
</dbReference>
<comment type="caution">
    <text evidence="2">The sequence shown here is derived from an EMBL/GenBank/DDBJ whole genome shotgun (WGS) entry which is preliminary data.</text>
</comment>
<sequence>MLIALKIAIFISCIRYLQLSGRPGRTAFIYAGSWLLLGLLWIVMNASDSESGLLVLGIFGYDLALGFALFWLLDRFAGRTVLFLGTIALWLVVDKFLQVFLVLAWNA</sequence>
<feature type="transmembrane region" description="Helical" evidence="1">
    <location>
        <begin position="53"/>
        <end position="73"/>
    </location>
</feature>
<dbReference type="RefSeq" id="WP_008486453.1">
    <property type="nucleotide sequence ID" value="NZ_AMRI01000033.1"/>
</dbReference>
<evidence type="ECO:0000313" key="2">
    <source>
        <dbReference type="EMBL" id="EKE68105.1"/>
    </source>
</evidence>
<dbReference type="STRING" id="745411.B3C1_17452"/>
<protein>
    <submittedName>
        <fullName evidence="2">Uncharacterized protein</fullName>
    </submittedName>
</protein>
<dbReference type="OrthoDB" id="9943109at2"/>
<keyword evidence="1" id="KW-0472">Membrane</keyword>
<dbReference type="AlphaFoldDB" id="K2JSM0"/>
<name>K2JSM0_9GAMM</name>
<accession>K2JSM0</accession>
<feature type="transmembrane region" description="Helical" evidence="1">
    <location>
        <begin position="27"/>
        <end position="47"/>
    </location>
</feature>
<reference evidence="2 3" key="1">
    <citation type="journal article" date="2012" name="J. Bacteriol.">
        <title>Genome Sequence of Gallaecimonas xiamenensis Type Strain 3-C-1.</title>
        <authorList>
            <person name="Lai Q."/>
            <person name="Wang L."/>
            <person name="Wang W."/>
            <person name="Shao Z."/>
        </authorList>
    </citation>
    <scope>NUCLEOTIDE SEQUENCE [LARGE SCALE GENOMIC DNA]</scope>
    <source>
        <strain evidence="2 3">3-C-1</strain>
    </source>
</reference>
<feature type="transmembrane region" description="Helical" evidence="1">
    <location>
        <begin position="80"/>
        <end position="105"/>
    </location>
</feature>
<keyword evidence="1" id="KW-1133">Transmembrane helix</keyword>
<proteinExistence type="predicted"/>
<evidence type="ECO:0000256" key="1">
    <source>
        <dbReference type="SAM" id="Phobius"/>
    </source>
</evidence>
<keyword evidence="3" id="KW-1185">Reference proteome</keyword>